<dbReference type="Proteomes" id="UP000503162">
    <property type="component" value="Chromosome"/>
</dbReference>
<accession>A0A6G8IC53</accession>
<reference evidence="3 4" key="1">
    <citation type="submission" date="2020-03" db="EMBL/GenBank/DDBJ databases">
        <title>Hydrogenophaga sp. nov. isolated from cyanobacterial mat.</title>
        <authorList>
            <person name="Thorat V."/>
            <person name="Kirdat K."/>
            <person name="Tiwarekar B."/>
            <person name="Costa E.D."/>
            <person name="Yadav A."/>
        </authorList>
    </citation>
    <scope>NUCLEOTIDE SEQUENCE [LARGE SCALE GENOMIC DNA]</scope>
    <source>
        <strain evidence="3 4">BA0156</strain>
    </source>
</reference>
<dbReference type="RefSeq" id="WP_166223113.1">
    <property type="nucleotide sequence ID" value="NZ_CP049989.1"/>
</dbReference>
<dbReference type="EMBL" id="CP049989">
    <property type="protein sequence ID" value="QIM50757.1"/>
    <property type="molecule type" value="Genomic_DNA"/>
</dbReference>
<keyword evidence="4" id="KW-1185">Reference proteome</keyword>
<feature type="region of interest" description="Disordered" evidence="1">
    <location>
        <begin position="243"/>
        <end position="264"/>
    </location>
</feature>
<evidence type="ECO:0000313" key="3">
    <source>
        <dbReference type="EMBL" id="QIM50757.1"/>
    </source>
</evidence>
<proteinExistence type="predicted"/>
<gene>
    <name evidence="3" type="ORF">G9Q37_00730</name>
</gene>
<keyword evidence="2" id="KW-1133">Transmembrane helix</keyword>
<keyword evidence="2" id="KW-0812">Transmembrane</keyword>
<keyword evidence="2" id="KW-0472">Membrane</keyword>
<protein>
    <recommendedName>
        <fullName evidence="5">Transmembrane protein</fullName>
    </recommendedName>
</protein>
<evidence type="ECO:0000256" key="1">
    <source>
        <dbReference type="SAM" id="MobiDB-lite"/>
    </source>
</evidence>
<organism evidence="3 4">
    <name type="scientific">Hydrogenophaga crocea</name>
    <dbReference type="NCBI Taxonomy" id="2716225"/>
    <lineage>
        <taxon>Bacteria</taxon>
        <taxon>Pseudomonadati</taxon>
        <taxon>Pseudomonadota</taxon>
        <taxon>Betaproteobacteria</taxon>
        <taxon>Burkholderiales</taxon>
        <taxon>Comamonadaceae</taxon>
        <taxon>Hydrogenophaga</taxon>
    </lineage>
</organism>
<sequence>MSEDPIEAALSRLARDCRSLEEFKARVIASYGQAQLNHALSIAKHLGRFESMSTVQGTASSGENQSPSAISQEGVAVQIRSFFLGATKIAVAIVVSFVVLAALAFGVWKVFDAQRIKEEESQAVLREWTSQTKSFLGFDVSAKTKWLDSRVYVSVHLSDAPHYMVDAPLREENLGRGIFVQFTDADGFKVFEHLVKLSDLSRNVDNEGKAIGFETQFDEFMPIDAYKRVQGFTVRWNLITKMSQPAPEPREPPRPEQAGADHCAPGLTRAERLKRLSRFGQVRETGLGEYSAGARSVTFLSTGELLNCR</sequence>
<feature type="transmembrane region" description="Helical" evidence="2">
    <location>
        <begin position="89"/>
        <end position="111"/>
    </location>
</feature>
<name>A0A6G8IC53_9BURK</name>
<evidence type="ECO:0008006" key="5">
    <source>
        <dbReference type="Google" id="ProtNLM"/>
    </source>
</evidence>
<dbReference type="KEGG" id="hcz:G9Q37_00730"/>
<evidence type="ECO:0000313" key="4">
    <source>
        <dbReference type="Proteomes" id="UP000503162"/>
    </source>
</evidence>
<evidence type="ECO:0000256" key="2">
    <source>
        <dbReference type="SAM" id="Phobius"/>
    </source>
</evidence>
<dbReference type="AlphaFoldDB" id="A0A6G8IC53"/>